<dbReference type="InterPro" id="IPR001387">
    <property type="entry name" value="Cro/C1-type_HTH"/>
</dbReference>
<dbReference type="CDD" id="cd00093">
    <property type="entry name" value="HTH_XRE"/>
    <property type="match status" value="1"/>
</dbReference>
<dbReference type="Pfam" id="PF19054">
    <property type="entry name" value="DUF5753"/>
    <property type="match status" value="1"/>
</dbReference>
<dbReference type="Gene3D" id="1.10.260.40">
    <property type="entry name" value="lambda repressor-like DNA-binding domains"/>
    <property type="match status" value="1"/>
</dbReference>
<protein>
    <submittedName>
        <fullName evidence="2">Helix-turn-helix transcriptional regulator</fullName>
    </submittedName>
</protein>
<sequence length="268" mass="30213">MSESPRTPWLRWGAELRRHRNASGMTQQSLASAINVSSALISGFERGTRIPKRAHAADGDLALSTTGELERLWLEINDTREIPDEWRSFAVLERQASEIREYQTALIPGLLQSPAYARAVMRQGRDQQDTDEQIDHLTQARTSRLAHLHNTRLSFVLEETALRRVLGSKEAMVECLTHVLALLEDRRIRLSVIPDDAPLRPVVSAPFRIMNLPDGRLIGHAEHMFGENVVSDPHQVNFMVAIFGDMQAESLSPSVSKTVIEQIRRSLQ</sequence>
<dbReference type="EMBL" id="JAQFWP010000009">
    <property type="protein sequence ID" value="MDA2804261.1"/>
    <property type="molecule type" value="Genomic_DNA"/>
</dbReference>
<dbReference type="PROSITE" id="PS50943">
    <property type="entry name" value="HTH_CROC1"/>
    <property type="match status" value="1"/>
</dbReference>
<dbReference type="Pfam" id="PF13560">
    <property type="entry name" value="HTH_31"/>
    <property type="match status" value="1"/>
</dbReference>
<comment type="caution">
    <text evidence="2">The sequence shown here is derived from an EMBL/GenBank/DDBJ whole genome shotgun (WGS) entry which is preliminary data.</text>
</comment>
<evidence type="ECO:0000313" key="2">
    <source>
        <dbReference type="EMBL" id="MDA2804261.1"/>
    </source>
</evidence>
<dbReference type="Proteomes" id="UP001165685">
    <property type="component" value="Unassembled WGS sequence"/>
</dbReference>
<evidence type="ECO:0000259" key="1">
    <source>
        <dbReference type="PROSITE" id="PS50943"/>
    </source>
</evidence>
<evidence type="ECO:0000313" key="3">
    <source>
        <dbReference type="Proteomes" id="UP001165685"/>
    </source>
</evidence>
<accession>A0ABT4TIR4</accession>
<dbReference type="InterPro" id="IPR043917">
    <property type="entry name" value="DUF5753"/>
</dbReference>
<feature type="domain" description="HTH cro/C1-type" evidence="1">
    <location>
        <begin position="16"/>
        <end position="52"/>
    </location>
</feature>
<organism evidence="2 3">
    <name type="scientific">Nocardiopsis suaedae</name>
    <dbReference type="NCBI Taxonomy" id="3018444"/>
    <lineage>
        <taxon>Bacteria</taxon>
        <taxon>Bacillati</taxon>
        <taxon>Actinomycetota</taxon>
        <taxon>Actinomycetes</taxon>
        <taxon>Streptosporangiales</taxon>
        <taxon>Nocardiopsidaceae</taxon>
        <taxon>Nocardiopsis</taxon>
    </lineage>
</organism>
<dbReference type="SMART" id="SM00530">
    <property type="entry name" value="HTH_XRE"/>
    <property type="match status" value="1"/>
</dbReference>
<gene>
    <name evidence="2" type="ORF">O4U47_07025</name>
</gene>
<dbReference type="InterPro" id="IPR010982">
    <property type="entry name" value="Lambda_DNA-bd_dom_sf"/>
</dbReference>
<keyword evidence="3" id="KW-1185">Reference proteome</keyword>
<dbReference type="SUPFAM" id="SSF47413">
    <property type="entry name" value="lambda repressor-like DNA-binding domains"/>
    <property type="match status" value="1"/>
</dbReference>
<reference evidence="2" key="1">
    <citation type="submission" date="2023-01" db="EMBL/GenBank/DDBJ databases">
        <title>Draft genome sequence of Nocardiopsis sp. LSu2-4 isolated from halophytes.</title>
        <authorList>
            <person name="Duangmal K."/>
            <person name="Chantavorakit T."/>
        </authorList>
    </citation>
    <scope>NUCLEOTIDE SEQUENCE</scope>
    <source>
        <strain evidence="2">LSu2-4</strain>
    </source>
</reference>
<name>A0ABT4TIR4_9ACTN</name>
<proteinExistence type="predicted"/>